<dbReference type="Proteomes" id="UP000199034">
    <property type="component" value="Unassembled WGS sequence"/>
</dbReference>
<dbReference type="GO" id="GO:0010468">
    <property type="term" value="P:regulation of gene expression"/>
    <property type="evidence" value="ECO:0007669"/>
    <property type="project" value="TreeGrafter"/>
</dbReference>
<dbReference type="SUPFAM" id="SSF54768">
    <property type="entry name" value="dsRNA-binding domain-like"/>
    <property type="match status" value="1"/>
</dbReference>
<sequence>MPSTCRTARAAPAASTALAPTVVRSSEHHQSVRPGPLTTYAELRSALGDPVLDPELLERALTHRSYAYENGGLPTNERLEFLGDSVLGVVVTETLYLTHPDLSEGRLAKLRAAVVNARALAGVGRAIGLGEHVKLGRGEEATGGRMKASILSDTVEAVIGAVHLSGGFEVSAVVVHRLFDPLITAASAMGAGLDWKTSLQELAAEHSLGVPEYVIEDEGPDHMKTFTAQVRVADRLYGNGVGRSKKEAEQAAAETAYGEIAASLGVTDPALGAAEDAAASAPASPPHE</sequence>
<dbReference type="GO" id="GO:0005737">
    <property type="term" value="C:cytoplasm"/>
    <property type="evidence" value="ECO:0007669"/>
    <property type="project" value="UniProtKB-SubCell"/>
</dbReference>
<feature type="binding site" evidence="15">
    <location>
        <position position="156"/>
    </location>
    <ligand>
        <name>Mg(2+)</name>
        <dbReference type="ChEBI" id="CHEBI:18420"/>
    </ligand>
</feature>
<dbReference type="EC" id="3.1.26.3" evidence="15"/>
<evidence type="ECO:0000256" key="7">
    <source>
        <dbReference type="ARBA" id="ARBA00022664"/>
    </source>
</evidence>
<dbReference type="PROSITE" id="PS50142">
    <property type="entry name" value="RNASE_3_2"/>
    <property type="match status" value="1"/>
</dbReference>
<comment type="cofactor">
    <cofactor evidence="15">
        <name>Mg(2+)</name>
        <dbReference type="ChEBI" id="CHEBI:18420"/>
    </cofactor>
</comment>
<dbReference type="PANTHER" id="PTHR11207:SF0">
    <property type="entry name" value="RIBONUCLEASE 3"/>
    <property type="match status" value="1"/>
</dbReference>
<reference evidence="17 18" key="1">
    <citation type="submission" date="2016-10" db="EMBL/GenBank/DDBJ databases">
        <authorList>
            <person name="de Groot N.N."/>
        </authorList>
    </citation>
    <scope>NUCLEOTIDE SEQUENCE [LARGE SCALE GENOMIC DNA]</scope>
    <source>
        <strain evidence="17 18">CGMCC 4.6858</strain>
    </source>
</reference>
<keyword evidence="10 15" id="KW-0479">Metal-binding</keyword>
<dbReference type="Pfam" id="PF00035">
    <property type="entry name" value="dsrm"/>
    <property type="match status" value="1"/>
</dbReference>
<feature type="active site" evidence="15">
    <location>
        <position position="84"/>
    </location>
</feature>
<dbReference type="GO" id="GO:0006397">
    <property type="term" value="P:mRNA processing"/>
    <property type="evidence" value="ECO:0007669"/>
    <property type="project" value="UniProtKB-UniRule"/>
</dbReference>
<dbReference type="InterPro" id="IPR000999">
    <property type="entry name" value="RNase_III_dom"/>
</dbReference>
<dbReference type="Gene3D" id="3.30.160.20">
    <property type="match status" value="1"/>
</dbReference>
<dbReference type="NCBIfam" id="TIGR02191">
    <property type="entry name" value="RNaseIII"/>
    <property type="match status" value="1"/>
</dbReference>
<evidence type="ECO:0000313" key="17">
    <source>
        <dbReference type="EMBL" id="SDC66617.1"/>
    </source>
</evidence>
<evidence type="ECO:0000256" key="11">
    <source>
        <dbReference type="ARBA" id="ARBA00022759"/>
    </source>
</evidence>
<dbReference type="Gene3D" id="1.10.1520.10">
    <property type="entry name" value="Ribonuclease III domain"/>
    <property type="match status" value="1"/>
</dbReference>
<protein>
    <recommendedName>
        <fullName evidence="15">Ribonuclease 3</fullName>
        <ecNumber evidence="15">3.1.26.3</ecNumber>
    </recommendedName>
    <alternativeName>
        <fullName evidence="15">Ribonuclease III</fullName>
        <shortName evidence="15">RNase III</shortName>
    </alternativeName>
</protein>
<dbReference type="CDD" id="cd00593">
    <property type="entry name" value="RIBOc"/>
    <property type="match status" value="1"/>
</dbReference>
<dbReference type="AlphaFoldDB" id="A0A1G6NH90"/>
<dbReference type="GO" id="GO:0019843">
    <property type="term" value="F:rRNA binding"/>
    <property type="evidence" value="ECO:0007669"/>
    <property type="project" value="UniProtKB-KW"/>
</dbReference>
<evidence type="ECO:0000256" key="12">
    <source>
        <dbReference type="ARBA" id="ARBA00022801"/>
    </source>
</evidence>
<comment type="subunit">
    <text evidence="4 15">Homodimer.</text>
</comment>
<dbReference type="CDD" id="cd10845">
    <property type="entry name" value="DSRM_RNAse_III_family"/>
    <property type="match status" value="1"/>
</dbReference>
<keyword evidence="15" id="KW-0699">rRNA-binding</keyword>
<dbReference type="FunFam" id="1.10.1520.10:FF:000001">
    <property type="entry name" value="Ribonuclease 3"/>
    <property type="match status" value="1"/>
</dbReference>
<keyword evidence="18" id="KW-1185">Reference proteome</keyword>
<organism evidence="17 18">
    <name type="scientific">Nocardioides lianchengensis</name>
    <dbReference type="NCBI Taxonomy" id="1045774"/>
    <lineage>
        <taxon>Bacteria</taxon>
        <taxon>Bacillati</taxon>
        <taxon>Actinomycetota</taxon>
        <taxon>Actinomycetes</taxon>
        <taxon>Propionibacteriales</taxon>
        <taxon>Nocardioidaceae</taxon>
        <taxon>Nocardioides</taxon>
    </lineage>
</organism>
<keyword evidence="13 15" id="KW-0460">Magnesium</keyword>
<evidence type="ECO:0000313" key="18">
    <source>
        <dbReference type="Proteomes" id="UP000199034"/>
    </source>
</evidence>
<dbReference type="GO" id="GO:0003725">
    <property type="term" value="F:double-stranded RNA binding"/>
    <property type="evidence" value="ECO:0007669"/>
    <property type="project" value="TreeGrafter"/>
</dbReference>
<keyword evidence="6 15" id="KW-0698">rRNA processing</keyword>
<dbReference type="EMBL" id="FMZM01000003">
    <property type="protein sequence ID" value="SDC66617.1"/>
    <property type="molecule type" value="Genomic_DNA"/>
</dbReference>
<dbReference type="PANTHER" id="PTHR11207">
    <property type="entry name" value="RIBONUCLEASE III"/>
    <property type="match status" value="1"/>
</dbReference>
<dbReference type="FunFam" id="3.30.160.20:FF:000003">
    <property type="entry name" value="Ribonuclease 3"/>
    <property type="match status" value="1"/>
</dbReference>
<dbReference type="PROSITE" id="PS50137">
    <property type="entry name" value="DS_RBD"/>
    <property type="match status" value="1"/>
</dbReference>
<dbReference type="PROSITE" id="PS00517">
    <property type="entry name" value="RNASE_3_1"/>
    <property type="match status" value="1"/>
</dbReference>
<evidence type="ECO:0000256" key="4">
    <source>
        <dbReference type="ARBA" id="ARBA00011738"/>
    </source>
</evidence>
<gene>
    <name evidence="15" type="primary">rnc</name>
    <name evidence="17" type="ORF">SAMN05421872_103239</name>
</gene>
<dbReference type="Pfam" id="PF14622">
    <property type="entry name" value="Ribonucleas_3_3"/>
    <property type="match status" value="1"/>
</dbReference>
<dbReference type="GO" id="GO:0004525">
    <property type="term" value="F:ribonuclease III activity"/>
    <property type="evidence" value="ECO:0007669"/>
    <property type="project" value="UniProtKB-UniRule"/>
</dbReference>
<dbReference type="SMART" id="SM00358">
    <property type="entry name" value="DSRM"/>
    <property type="match status" value="1"/>
</dbReference>
<name>A0A1G6NH90_9ACTN</name>
<accession>A0A1G6NH90</accession>
<feature type="active site" evidence="15">
    <location>
        <position position="156"/>
    </location>
</feature>
<comment type="catalytic activity">
    <reaction evidence="1 15">
        <text>Endonucleolytic cleavage to 5'-phosphomonoester.</text>
        <dbReference type="EC" id="3.1.26.3"/>
    </reaction>
</comment>
<keyword evidence="8 15" id="KW-0819">tRNA processing</keyword>
<dbReference type="GO" id="GO:0046872">
    <property type="term" value="F:metal ion binding"/>
    <property type="evidence" value="ECO:0007669"/>
    <property type="project" value="UniProtKB-KW"/>
</dbReference>
<comment type="similarity">
    <text evidence="3">Belongs to the ribonuclease III family.</text>
</comment>
<evidence type="ECO:0000256" key="14">
    <source>
        <dbReference type="ARBA" id="ARBA00022884"/>
    </source>
</evidence>
<dbReference type="GO" id="GO:0006364">
    <property type="term" value="P:rRNA processing"/>
    <property type="evidence" value="ECO:0007669"/>
    <property type="project" value="UniProtKB-UniRule"/>
</dbReference>
<evidence type="ECO:0000256" key="13">
    <source>
        <dbReference type="ARBA" id="ARBA00022842"/>
    </source>
</evidence>
<proteinExistence type="inferred from homology"/>
<evidence type="ECO:0000256" key="1">
    <source>
        <dbReference type="ARBA" id="ARBA00000109"/>
    </source>
</evidence>
<evidence type="ECO:0000256" key="15">
    <source>
        <dbReference type="HAMAP-Rule" id="MF_00104"/>
    </source>
</evidence>
<keyword evidence="11 15" id="KW-0255">Endonuclease</keyword>
<comment type="subcellular location">
    <subcellularLocation>
        <location evidence="2 15">Cytoplasm</location>
    </subcellularLocation>
</comment>
<dbReference type="SUPFAM" id="SSF69065">
    <property type="entry name" value="RNase III domain-like"/>
    <property type="match status" value="1"/>
</dbReference>
<evidence type="ECO:0000256" key="8">
    <source>
        <dbReference type="ARBA" id="ARBA00022694"/>
    </source>
</evidence>
<dbReference type="InterPro" id="IPR014720">
    <property type="entry name" value="dsRBD_dom"/>
</dbReference>
<evidence type="ECO:0000256" key="2">
    <source>
        <dbReference type="ARBA" id="ARBA00004496"/>
    </source>
</evidence>
<feature type="binding site" evidence="15">
    <location>
        <position position="80"/>
    </location>
    <ligand>
        <name>Mg(2+)</name>
        <dbReference type="ChEBI" id="CHEBI:18420"/>
    </ligand>
</feature>
<feature type="binding site" evidence="15">
    <location>
        <position position="153"/>
    </location>
    <ligand>
        <name>Mg(2+)</name>
        <dbReference type="ChEBI" id="CHEBI:18420"/>
    </ligand>
</feature>
<comment type="function">
    <text evidence="15">Digests double-stranded RNA. Involved in the processing of primary rRNA transcript to yield the immediate precursors to the large and small rRNAs (23S and 16S). Processes some mRNAs, and tRNAs when they are encoded in the rRNA operon. Processes pre-crRNA and tracrRNA of type II CRISPR loci if present in the organism.</text>
</comment>
<dbReference type="HAMAP" id="MF_00104">
    <property type="entry name" value="RNase_III"/>
    <property type="match status" value="1"/>
</dbReference>
<dbReference type="InterPro" id="IPR011907">
    <property type="entry name" value="RNase_III"/>
</dbReference>
<evidence type="ECO:0000256" key="10">
    <source>
        <dbReference type="ARBA" id="ARBA00022723"/>
    </source>
</evidence>
<dbReference type="GO" id="GO:0008033">
    <property type="term" value="P:tRNA processing"/>
    <property type="evidence" value="ECO:0007669"/>
    <property type="project" value="UniProtKB-KW"/>
</dbReference>
<dbReference type="SMART" id="SM00535">
    <property type="entry name" value="RIBOc"/>
    <property type="match status" value="1"/>
</dbReference>
<feature type="region of interest" description="Disordered" evidence="16">
    <location>
        <begin position="16"/>
        <end position="35"/>
    </location>
</feature>
<evidence type="ECO:0000256" key="6">
    <source>
        <dbReference type="ARBA" id="ARBA00022552"/>
    </source>
</evidence>
<dbReference type="GO" id="GO:0042802">
    <property type="term" value="F:identical protein binding"/>
    <property type="evidence" value="ECO:0007669"/>
    <property type="project" value="UniProtKB-ARBA"/>
</dbReference>
<keyword evidence="12 15" id="KW-0378">Hydrolase</keyword>
<evidence type="ECO:0000256" key="5">
    <source>
        <dbReference type="ARBA" id="ARBA00022490"/>
    </source>
</evidence>
<keyword evidence="7 15" id="KW-0507">mRNA processing</keyword>
<dbReference type="InterPro" id="IPR036389">
    <property type="entry name" value="RNase_III_sf"/>
</dbReference>
<evidence type="ECO:0000256" key="3">
    <source>
        <dbReference type="ARBA" id="ARBA00010183"/>
    </source>
</evidence>
<keyword evidence="14 15" id="KW-0694">RNA-binding</keyword>
<evidence type="ECO:0000256" key="9">
    <source>
        <dbReference type="ARBA" id="ARBA00022722"/>
    </source>
</evidence>
<keyword evidence="9 15" id="KW-0540">Nuclease</keyword>
<keyword evidence="5 15" id="KW-0963">Cytoplasm</keyword>
<evidence type="ECO:0000256" key="16">
    <source>
        <dbReference type="SAM" id="MobiDB-lite"/>
    </source>
</evidence>
<dbReference type="STRING" id="1045774.SAMN05421872_103239"/>
<dbReference type="RefSeq" id="WP_211752770.1">
    <property type="nucleotide sequence ID" value="NZ_FMZM01000003.1"/>
</dbReference>